<dbReference type="HOGENOM" id="CLU_032075_2_0_1"/>
<dbReference type="GO" id="GO:0032580">
    <property type="term" value="C:Golgi cisterna membrane"/>
    <property type="evidence" value="ECO:0007669"/>
    <property type="project" value="UniProtKB-SubCell"/>
</dbReference>
<dbReference type="Ensembl" id="ENSCSAVT00000011551.1">
    <property type="protein sequence ID" value="ENSCSAVP00000011418.1"/>
    <property type="gene ID" value="ENSCSAVG00000006680.1"/>
</dbReference>
<evidence type="ECO:0000256" key="3">
    <source>
        <dbReference type="ARBA" id="ARBA00008919"/>
    </source>
</evidence>
<dbReference type="Gene3D" id="3.40.50.11660">
    <property type="entry name" value="Glycosyl transferase family 10, C-terminal domain"/>
    <property type="match status" value="1"/>
</dbReference>
<dbReference type="SUPFAM" id="SSF53756">
    <property type="entry name" value="UDP-Glycosyltransferase/glycogen phosphorylase"/>
    <property type="match status" value="1"/>
</dbReference>
<comment type="catalytic activity">
    <reaction evidence="12">
        <text>L-seryl-[protein] + GDP-beta-L-fucose = 3-O-(alpha-L-fucosyl)-L-seryl-[protein] + GDP + H(+)</text>
        <dbReference type="Rhea" id="RHEA:63644"/>
        <dbReference type="Rhea" id="RHEA-COMP:9863"/>
        <dbReference type="Rhea" id="RHEA-COMP:17914"/>
        <dbReference type="ChEBI" id="CHEBI:15378"/>
        <dbReference type="ChEBI" id="CHEBI:29999"/>
        <dbReference type="ChEBI" id="CHEBI:57273"/>
        <dbReference type="ChEBI" id="CHEBI:58189"/>
        <dbReference type="ChEBI" id="CHEBI:189632"/>
        <dbReference type="EC" id="2.4.1.221"/>
    </reaction>
    <physiologicalReaction direction="left-to-right" evidence="12">
        <dbReference type="Rhea" id="RHEA:63645"/>
    </physiologicalReaction>
</comment>
<evidence type="ECO:0000256" key="11">
    <source>
        <dbReference type="ARBA" id="ARBA00047273"/>
    </source>
</evidence>
<feature type="domain" description="Fucosyltransferase C-terminal" evidence="14">
    <location>
        <begin position="175"/>
        <end position="321"/>
    </location>
</feature>
<evidence type="ECO:0000256" key="5">
    <source>
        <dbReference type="ARBA" id="ARBA00022679"/>
    </source>
</evidence>
<dbReference type="UniPathway" id="UPA00378"/>
<dbReference type="InterPro" id="IPR055270">
    <property type="entry name" value="Glyco_tran_10_C"/>
</dbReference>
<dbReference type="FunFam" id="3.40.50.11660:FF:000002">
    <property type="entry name" value="Alpha-(1,3)-fucosyltransferase"/>
    <property type="match status" value="1"/>
</dbReference>
<evidence type="ECO:0000259" key="15">
    <source>
        <dbReference type="Pfam" id="PF17039"/>
    </source>
</evidence>
<dbReference type="InParanoid" id="H2Z1F6"/>
<dbReference type="GO" id="GO:0005789">
    <property type="term" value="C:endoplasmic reticulum membrane"/>
    <property type="evidence" value="ECO:0007669"/>
    <property type="project" value="UniProtKB-SubCell"/>
</dbReference>
<feature type="domain" description="Fucosyltransferase N-terminal" evidence="15">
    <location>
        <begin position="45"/>
        <end position="152"/>
    </location>
</feature>
<evidence type="ECO:0000256" key="6">
    <source>
        <dbReference type="ARBA" id="ARBA00022692"/>
    </source>
</evidence>
<name>H2Z1F6_CIOSA</name>
<dbReference type="OMA" id="KTHAIED"/>
<evidence type="ECO:0000256" key="4">
    <source>
        <dbReference type="ARBA" id="ARBA00022676"/>
    </source>
</evidence>
<evidence type="ECO:0000256" key="7">
    <source>
        <dbReference type="ARBA" id="ARBA00022968"/>
    </source>
</evidence>
<evidence type="ECO:0000256" key="13">
    <source>
        <dbReference type="RuleBase" id="RU003832"/>
    </source>
</evidence>
<evidence type="ECO:0000259" key="14">
    <source>
        <dbReference type="Pfam" id="PF00852"/>
    </source>
</evidence>
<dbReference type="GO" id="GO:0046922">
    <property type="term" value="F:peptide-O-fucosyltransferase activity"/>
    <property type="evidence" value="ECO:0007669"/>
    <property type="project" value="UniProtKB-EC"/>
</dbReference>
<reference evidence="17" key="1">
    <citation type="submission" date="2003-08" db="EMBL/GenBank/DDBJ databases">
        <authorList>
            <person name="Birren B."/>
            <person name="Nusbaum C."/>
            <person name="Abebe A."/>
            <person name="Abouelleil A."/>
            <person name="Adekoya E."/>
            <person name="Ait-zahra M."/>
            <person name="Allen N."/>
            <person name="Allen T."/>
            <person name="An P."/>
            <person name="Anderson M."/>
            <person name="Anderson S."/>
            <person name="Arachchi H."/>
            <person name="Armbruster J."/>
            <person name="Bachantsang P."/>
            <person name="Baldwin J."/>
            <person name="Barry A."/>
            <person name="Bayul T."/>
            <person name="Blitshsteyn B."/>
            <person name="Bloom T."/>
            <person name="Blye J."/>
            <person name="Boguslavskiy L."/>
            <person name="Borowsky M."/>
            <person name="Boukhgalter B."/>
            <person name="Brunache A."/>
            <person name="Butler J."/>
            <person name="Calixte N."/>
            <person name="Calvo S."/>
            <person name="Camarata J."/>
            <person name="Campo K."/>
            <person name="Chang J."/>
            <person name="Cheshatsang Y."/>
            <person name="Citroen M."/>
            <person name="Collymore A."/>
            <person name="Considine T."/>
            <person name="Cook A."/>
            <person name="Cooke P."/>
            <person name="Corum B."/>
            <person name="Cuomo C."/>
            <person name="David R."/>
            <person name="Dawoe T."/>
            <person name="Degray S."/>
            <person name="Dodge S."/>
            <person name="Dooley K."/>
            <person name="Dorje P."/>
            <person name="Dorjee K."/>
            <person name="Dorris L."/>
            <person name="Duffey N."/>
            <person name="Dupes A."/>
            <person name="Elkins T."/>
            <person name="Engels R."/>
            <person name="Erickson J."/>
            <person name="Farina A."/>
            <person name="Faro S."/>
            <person name="Ferreira P."/>
            <person name="Fischer H."/>
            <person name="Fitzgerald M."/>
            <person name="Foley K."/>
            <person name="Gage D."/>
            <person name="Galagan J."/>
            <person name="Gearin G."/>
            <person name="Gnerre S."/>
            <person name="Gnirke A."/>
            <person name="Goyette A."/>
            <person name="Graham J."/>
            <person name="Grandbois E."/>
            <person name="Gyaltsen K."/>
            <person name="Hafez N."/>
            <person name="Hagopian D."/>
            <person name="Hagos B."/>
            <person name="Hall J."/>
            <person name="Hatcher B."/>
            <person name="Heller A."/>
            <person name="Higgins H."/>
            <person name="Honan T."/>
            <person name="Horn A."/>
            <person name="Houde N."/>
            <person name="Hughes L."/>
            <person name="Hulme W."/>
            <person name="Husby E."/>
            <person name="Iliev I."/>
            <person name="Jaffe D."/>
            <person name="Jones C."/>
            <person name="Kamal M."/>
            <person name="Kamat A."/>
            <person name="Kamvysselis M."/>
            <person name="Karlsson E."/>
            <person name="Kells C."/>
            <person name="Kieu A."/>
            <person name="Kisner P."/>
            <person name="Kodira C."/>
            <person name="Kulbokas E."/>
            <person name="Labutti K."/>
            <person name="Lama D."/>
            <person name="Landers T."/>
            <person name="Leger J."/>
            <person name="Levine S."/>
            <person name="Lewis D."/>
            <person name="Lewis T."/>
            <person name="Lindblad-toh K."/>
            <person name="Liu X."/>
            <person name="Lokyitsang T."/>
            <person name="Lokyitsang Y."/>
            <person name="Lucien O."/>
            <person name="Lui A."/>
            <person name="Ma L.J."/>
            <person name="Mabbitt R."/>
            <person name="Macdonald J."/>
            <person name="Maclean C."/>
            <person name="Major J."/>
            <person name="Manning J."/>
            <person name="Marabella R."/>
            <person name="Maru K."/>
            <person name="Matthews C."/>
            <person name="Mauceli E."/>
            <person name="Mccarthy M."/>
            <person name="Mcdonough S."/>
            <person name="Mcghee T."/>
            <person name="Meldrim J."/>
            <person name="Meneus L."/>
            <person name="Mesirov J."/>
            <person name="Mihalev A."/>
            <person name="Mihova T."/>
            <person name="Mikkelsen T."/>
            <person name="Mlenga V."/>
            <person name="Moru K."/>
            <person name="Mozes J."/>
            <person name="Mulrain L."/>
            <person name="Munson G."/>
            <person name="Naylor J."/>
            <person name="Newes C."/>
            <person name="Nguyen C."/>
            <person name="Nguyen N."/>
            <person name="Nguyen T."/>
            <person name="Nicol R."/>
            <person name="Nielsen C."/>
            <person name="Nizzari M."/>
            <person name="Norbu C."/>
            <person name="Norbu N."/>
            <person name="O'donnell P."/>
            <person name="Okoawo O."/>
            <person name="O'leary S."/>
            <person name="Omotosho B."/>
            <person name="O'neill K."/>
            <person name="Osman S."/>
            <person name="Parker S."/>
            <person name="Perrin D."/>
            <person name="Phunkhang P."/>
            <person name="Piqani B."/>
            <person name="Purcell S."/>
            <person name="Rachupka T."/>
            <person name="Ramasamy U."/>
            <person name="Rameau R."/>
            <person name="Ray V."/>
            <person name="Raymond C."/>
            <person name="Retta R."/>
            <person name="Richardson S."/>
            <person name="Rise C."/>
            <person name="Rodriguez J."/>
            <person name="Rogers J."/>
            <person name="Rogov P."/>
            <person name="Rutman M."/>
            <person name="Schupbach R."/>
            <person name="Seaman C."/>
            <person name="Settipalli S."/>
            <person name="Sharpe T."/>
            <person name="Sheridan J."/>
            <person name="Sherpa N."/>
            <person name="Shi J."/>
            <person name="Smirnov S."/>
            <person name="Smith C."/>
            <person name="Sougnez C."/>
            <person name="Spencer B."/>
            <person name="Stalker J."/>
            <person name="Stange-thomann N."/>
            <person name="Stavropoulos S."/>
            <person name="Stetson K."/>
            <person name="Stone C."/>
            <person name="Stone S."/>
            <person name="Stubbs M."/>
            <person name="Talamas J."/>
            <person name="Tchuinga P."/>
            <person name="Tenzing P."/>
            <person name="Tesfaye S."/>
            <person name="Theodore J."/>
            <person name="Thoulutsang Y."/>
            <person name="Topham K."/>
            <person name="Towey S."/>
            <person name="Tsamla T."/>
            <person name="Tsomo N."/>
            <person name="Vallee D."/>
            <person name="Vassiliev H."/>
            <person name="Venkataraman V."/>
            <person name="Vinson J."/>
            <person name="Vo A."/>
            <person name="Wade C."/>
            <person name="Wang S."/>
            <person name="Wangchuk T."/>
            <person name="Wangdi T."/>
            <person name="Whittaker C."/>
            <person name="Wilkinson J."/>
            <person name="Wu Y."/>
            <person name="Wyman D."/>
            <person name="Yadav S."/>
            <person name="Yang S."/>
            <person name="Yang X."/>
            <person name="Yeager S."/>
            <person name="Yee E."/>
            <person name="Young G."/>
            <person name="Zainoun J."/>
            <person name="Zembeck L."/>
            <person name="Zimmer A."/>
            <person name="Zody M."/>
            <person name="Lander E."/>
        </authorList>
    </citation>
    <scope>NUCLEOTIDE SEQUENCE [LARGE SCALE GENOMIC DNA]</scope>
</reference>
<keyword evidence="10" id="KW-0325">Glycoprotein</keyword>
<keyword evidence="13" id="KW-0333">Golgi apparatus</keyword>
<protein>
    <recommendedName>
        <fullName evidence="13">Fucosyltransferase</fullName>
        <ecNumber evidence="13">2.4.1.-</ecNumber>
    </recommendedName>
</protein>
<evidence type="ECO:0000313" key="17">
    <source>
        <dbReference type="Proteomes" id="UP000007875"/>
    </source>
</evidence>
<dbReference type="GO" id="GO:0046920">
    <property type="term" value="F:alpha-(1-&gt;3)-fucosyltransferase activity"/>
    <property type="evidence" value="ECO:0007669"/>
    <property type="project" value="TreeGrafter"/>
</dbReference>
<keyword evidence="17" id="KW-1185">Reference proteome</keyword>
<comment type="subcellular location">
    <subcellularLocation>
        <location evidence="1">Endoplasmic reticulum membrane</location>
        <topology evidence="1">Single-pass type II membrane protein</topology>
    </subcellularLocation>
    <subcellularLocation>
        <location evidence="13">Golgi apparatus</location>
        <location evidence="13">Golgi stack membrane</location>
        <topology evidence="13">Single-pass type II membrane protein</topology>
    </subcellularLocation>
</comment>
<dbReference type="eggNOG" id="KOG2619">
    <property type="taxonomic scope" value="Eukaryota"/>
</dbReference>
<evidence type="ECO:0000256" key="8">
    <source>
        <dbReference type="ARBA" id="ARBA00022989"/>
    </source>
</evidence>
<dbReference type="InterPro" id="IPR038577">
    <property type="entry name" value="GT10-like_C_sf"/>
</dbReference>
<evidence type="ECO:0000313" key="16">
    <source>
        <dbReference type="Ensembl" id="ENSCSAVP00000011418.1"/>
    </source>
</evidence>
<dbReference type="PANTHER" id="PTHR11929:SF145">
    <property type="entry name" value="ALPHA-(1,3)-FUCOSYLTRANSFERASE FUT-1"/>
    <property type="match status" value="1"/>
</dbReference>
<dbReference type="Pfam" id="PF17039">
    <property type="entry name" value="Glyco_tran_10_N"/>
    <property type="match status" value="1"/>
</dbReference>
<organism evidence="16 17">
    <name type="scientific">Ciona savignyi</name>
    <name type="common">Pacific transparent sea squirt</name>
    <dbReference type="NCBI Taxonomy" id="51511"/>
    <lineage>
        <taxon>Eukaryota</taxon>
        <taxon>Metazoa</taxon>
        <taxon>Chordata</taxon>
        <taxon>Tunicata</taxon>
        <taxon>Ascidiacea</taxon>
        <taxon>Phlebobranchia</taxon>
        <taxon>Cionidae</taxon>
        <taxon>Ciona</taxon>
    </lineage>
</organism>
<keyword evidence="4 13" id="KW-0328">Glycosyltransferase</keyword>
<reference evidence="16" key="2">
    <citation type="submission" date="2025-08" db="UniProtKB">
        <authorList>
            <consortium name="Ensembl"/>
        </authorList>
    </citation>
    <scope>IDENTIFICATION</scope>
</reference>
<reference evidence="16" key="3">
    <citation type="submission" date="2025-09" db="UniProtKB">
        <authorList>
            <consortium name="Ensembl"/>
        </authorList>
    </citation>
    <scope>IDENTIFICATION</scope>
</reference>
<evidence type="ECO:0000256" key="10">
    <source>
        <dbReference type="ARBA" id="ARBA00023180"/>
    </source>
</evidence>
<sequence length="334" mass="39883">YLYKRYWNIISLGIIFLFIYCCLLYFKTHAIEDQRRIENEYNSGKIIILSWRRPWGFSWLGHAEGQNIGNCILTYDRNLIREAAAVIFHYTALDNEVMPWKHYRNEKQYFIFWTMDGPSYMRNAEIRHPVKFDHSFINWTMTYRLNSDIFYPHLSMDMARTVFSRRKPYVDDIISKKSRLGLWVAQDSHFLLGSKLRLKYIDELVEAGLSIDRYGWCFGNTQAYKKLPLEVLDSYKFYFAFEDAKECIDYLTTEFWDQAVYKGRVPLVWGTSKATVESLVPSGSFIHTDDFKTPNELAAYLKYLDKNIAAYREYFKWVENPDEKTLKISKLYEQ</sequence>
<evidence type="ECO:0000256" key="12">
    <source>
        <dbReference type="ARBA" id="ARBA00048647"/>
    </source>
</evidence>
<proteinExistence type="inferred from homology"/>
<keyword evidence="7" id="KW-0735">Signal-anchor</keyword>
<dbReference type="EC" id="2.4.1.-" evidence="13"/>
<keyword evidence="6 13" id="KW-0812">Transmembrane</keyword>
<evidence type="ECO:0000256" key="1">
    <source>
        <dbReference type="ARBA" id="ARBA00004648"/>
    </source>
</evidence>
<dbReference type="Pfam" id="PF00852">
    <property type="entry name" value="Glyco_transf_10"/>
    <property type="match status" value="1"/>
</dbReference>
<comment type="catalytic activity">
    <reaction evidence="11">
        <text>L-threonyl-[protein] + GDP-beta-L-fucose = 3-O-(alpha-L-fucosyl)-L-threonyl-[protein] + GDP + H(+)</text>
        <dbReference type="Rhea" id="RHEA:70491"/>
        <dbReference type="Rhea" id="RHEA-COMP:11060"/>
        <dbReference type="Rhea" id="RHEA-COMP:17915"/>
        <dbReference type="ChEBI" id="CHEBI:15378"/>
        <dbReference type="ChEBI" id="CHEBI:30013"/>
        <dbReference type="ChEBI" id="CHEBI:57273"/>
        <dbReference type="ChEBI" id="CHEBI:58189"/>
        <dbReference type="ChEBI" id="CHEBI:189631"/>
        <dbReference type="EC" id="2.4.1.221"/>
    </reaction>
    <physiologicalReaction direction="left-to-right" evidence="11">
        <dbReference type="Rhea" id="RHEA:70492"/>
    </physiologicalReaction>
</comment>
<keyword evidence="8 13" id="KW-1133">Transmembrane helix</keyword>
<dbReference type="InterPro" id="IPR031481">
    <property type="entry name" value="Glyco_tran_10_N"/>
</dbReference>
<dbReference type="InterPro" id="IPR001503">
    <property type="entry name" value="Glyco_trans_10"/>
</dbReference>
<dbReference type="AlphaFoldDB" id="H2Z1F6"/>
<dbReference type="PANTHER" id="PTHR11929">
    <property type="entry name" value="ALPHA- 1,3 -FUCOSYLTRANSFERASE"/>
    <property type="match status" value="1"/>
</dbReference>
<evidence type="ECO:0000256" key="2">
    <source>
        <dbReference type="ARBA" id="ARBA00004922"/>
    </source>
</evidence>
<dbReference type="GeneTree" id="ENSGT00940000159014"/>
<feature type="transmembrane region" description="Helical" evidence="13">
    <location>
        <begin position="6"/>
        <end position="26"/>
    </location>
</feature>
<dbReference type="Proteomes" id="UP000007875">
    <property type="component" value="Unassembled WGS sequence"/>
</dbReference>
<keyword evidence="5 13" id="KW-0808">Transferase</keyword>
<comment type="similarity">
    <text evidence="3 13">Belongs to the glycosyltransferase 10 family.</text>
</comment>
<evidence type="ECO:0000256" key="9">
    <source>
        <dbReference type="ARBA" id="ARBA00023136"/>
    </source>
</evidence>
<accession>H2Z1F6</accession>
<keyword evidence="9 13" id="KW-0472">Membrane</keyword>
<comment type="pathway">
    <text evidence="2">Protein modification; protein glycosylation.</text>
</comment>